<evidence type="ECO:0000313" key="1">
    <source>
        <dbReference type="Ensembl" id="ENSCPRP00005002977.1"/>
    </source>
</evidence>
<accession>A0A7M4E1T5</accession>
<dbReference type="Proteomes" id="UP000594220">
    <property type="component" value="Unplaced"/>
</dbReference>
<dbReference type="Ensembl" id="ENSCPRT00005003476.1">
    <property type="protein sequence ID" value="ENSCPRP00005002977.1"/>
    <property type="gene ID" value="ENSCPRG00005002172.1"/>
</dbReference>
<keyword evidence="2" id="KW-1185">Reference proteome</keyword>
<name>A0A7M4E1T5_CROPO</name>
<organism evidence="1 2">
    <name type="scientific">Crocodylus porosus</name>
    <name type="common">Saltwater crocodile</name>
    <name type="synonym">Estuarine crocodile</name>
    <dbReference type="NCBI Taxonomy" id="8502"/>
    <lineage>
        <taxon>Eukaryota</taxon>
        <taxon>Metazoa</taxon>
        <taxon>Chordata</taxon>
        <taxon>Craniata</taxon>
        <taxon>Vertebrata</taxon>
        <taxon>Euteleostomi</taxon>
        <taxon>Archelosauria</taxon>
        <taxon>Archosauria</taxon>
        <taxon>Crocodylia</taxon>
        <taxon>Longirostres</taxon>
        <taxon>Crocodylidae</taxon>
        <taxon>Crocodylus</taxon>
    </lineage>
</organism>
<reference evidence="1" key="2">
    <citation type="submission" date="2025-09" db="UniProtKB">
        <authorList>
            <consortium name="Ensembl"/>
        </authorList>
    </citation>
    <scope>IDENTIFICATION</scope>
</reference>
<evidence type="ECO:0008006" key="3">
    <source>
        <dbReference type="Google" id="ProtNLM"/>
    </source>
</evidence>
<dbReference type="AlphaFoldDB" id="A0A7M4E1T5"/>
<protein>
    <recommendedName>
        <fullName evidence="3">MAPK regulated corepressor interacting protein 2</fullName>
    </recommendedName>
</protein>
<evidence type="ECO:0000313" key="2">
    <source>
        <dbReference type="Proteomes" id="UP000594220"/>
    </source>
</evidence>
<proteinExistence type="predicted"/>
<reference evidence="1" key="1">
    <citation type="submission" date="2025-08" db="UniProtKB">
        <authorList>
            <consortium name="Ensembl"/>
        </authorList>
    </citation>
    <scope>IDENTIFICATION</scope>
</reference>
<sequence length="56" mass="6603">MTLLIHAVPYLHMSATEECYTSAHEENVRFVYEDFVPIDLEEWWAQQFLAKIENGS</sequence>